<keyword evidence="1" id="KW-1133">Transmembrane helix</keyword>
<feature type="transmembrane region" description="Helical" evidence="1">
    <location>
        <begin position="6"/>
        <end position="29"/>
    </location>
</feature>
<feature type="transmembrane region" description="Helical" evidence="1">
    <location>
        <begin position="41"/>
        <end position="61"/>
    </location>
</feature>
<dbReference type="AlphaFoldDB" id="A0AAU9IUV1"/>
<keyword evidence="1" id="KW-0472">Membrane</keyword>
<comment type="caution">
    <text evidence="2">The sequence shown here is derived from an EMBL/GenBank/DDBJ whole genome shotgun (WGS) entry which is preliminary data.</text>
</comment>
<keyword evidence="1" id="KW-0812">Transmembrane</keyword>
<proteinExistence type="predicted"/>
<evidence type="ECO:0000256" key="1">
    <source>
        <dbReference type="SAM" id="Phobius"/>
    </source>
</evidence>
<reference evidence="2" key="1">
    <citation type="submission" date="2021-09" db="EMBL/GenBank/DDBJ databases">
        <authorList>
            <consortium name="AG Swart"/>
            <person name="Singh M."/>
            <person name="Singh A."/>
            <person name="Seah K."/>
            <person name="Emmerich C."/>
        </authorList>
    </citation>
    <scope>NUCLEOTIDE SEQUENCE</scope>
    <source>
        <strain evidence="2">ATCC30299</strain>
    </source>
</reference>
<gene>
    <name evidence="2" type="ORF">BSTOLATCC_MIC24003</name>
</gene>
<dbReference type="Proteomes" id="UP001162131">
    <property type="component" value="Unassembled WGS sequence"/>
</dbReference>
<organism evidence="2 3">
    <name type="scientific">Blepharisma stoltei</name>
    <dbReference type="NCBI Taxonomy" id="1481888"/>
    <lineage>
        <taxon>Eukaryota</taxon>
        <taxon>Sar</taxon>
        <taxon>Alveolata</taxon>
        <taxon>Ciliophora</taxon>
        <taxon>Postciliodesmatophora</taxon>
        <taxon>Heterotrichea</taxon>
        <taxon>Heterotrichida</taxon>
        <taxon>Blepharismidae</taxon>
        <taxon>Blepharisma</taxon>
    </lineage>
</organism>
<keyword evidence="3" id="KW-1185">Reference proteome</keyword>
<dbReference type="EMBL" id="CAJZBQ010000023">
    <property type="protein sequence ID" value="CAG9319446.1"/>
    <property type="molecule type" value="Genomic_DNA"/>
</dbReference>
<protein>
    <submittedName>
        <fullName evidence="2">Uncharacterized protein</fullName>
    </submittedName>
</protein>
<name>A0AAU9IUV1_9CILI</name>
<accession>A0AAU9IUV1</accession>
<evidence type="ECO:0000313" key="2">
    <source>
        <dbReference type="EMBL" id="CAG9319446.1"/>
    </source>
</evidence>
<evidence type="ECO:0000313" key="3">
    <source>
        <dbReference type="Proteomes" id="UP001162131"/>
    </source>
</evidence>
<sequence length="67" mass="7615">MSLAMISQIFFCDLSSLILSLEFIWAVLCAGMSCDNSKTKVLVIQVVLEWFLFFLVTPLLLDIQEKV</sequence>